<dbReference type="PANTHER" id="PTHR31126">
    <property type="entry name" value="TYROSINE-PROTEIN PHOSPHATASE"/>
    <property type="match status" value="1"/>
</dbReference>
<dbReference type="InterPro" id="IPR029021">
    <property type="entry name" value="Prot-tyrosine_phosphatase-like"/>
</dbReference>
<organism evidence="3 4">
    <name type="scientific">Anaerocolumna jejuensis DSM 15929</name>
    <dbReference type="NCBI Taxonomy" id="1121322"/>
    <lineage>
        <taxon>Bacteria</taxon>
        <taxon>Bacillati</taxon>
        <taxon>Bacillota</taxon>
        <taxon>Clostridia</taxon>
        <taxon>Lachnospirales</taxon>
        <taxon>Lachnospiraceae</taxon>
        <taxon>Anaerocolumna</taxon>
    </lineage>
</organism>
<evidence type="ECO:0000259" key="2">
    <source>
        <dbReference type="PROSITE" id="PS50056"/>
    </source>
</evidence>
<gene>
    <name evidence="3" type="ORF">SAMN02745136_04297</name>
</gene>
<dbReference type="AlphaFoldDB" id="A0A1M6YJK2"/>
<name>A0A1M6YJK2_9FIRM</name>
<evidence type="ECO:0000256" key="1">
    <source>
        <dbReference type="ARBA" id="ARBA00009580"/>
    </source>
</evidence>
<evidence type="ECO:0000313" key="3">
    <source>
        <dbReference type="EMBL" id="SHL18262.1"/>
    </source>
</evidence>
<dbReference type="PANTHER" id="PTHR31126:SF1">
    <property type="entry name" value="TYROSINE SPECIFIC PROTEIN PHOSPHATASES DOMAIN-CONTAINING PROTEIN"/>
    <property type="match status" value="1"/>
</dbReference>
<dbReference type="RefSeq" id="WP_073279036.1">
    <property type="nucleotide sequence ID" value="NZ_FRAC01000025.1"/>
</dbReference>
<comment type="similarity">
    <text evidence="1">Belongs to the protein-tyrosine phosphatase family.</text>
</comment>
<dbReference type="SUPFAM" id="SSF52799">
    <property type="entry name" value="(Phosphotyrosine protein) phosphatases II"/>
    <property type="match status" value="1"/>
</dbReference>
<dbReference type="STRING" id="1121322.SAMN02745136_04297"/>
<keyword evidence="4" id="KW-1185">Reference proteome</keyword>
<feature type="domain" description="Tyrosine specific protein phosphatases" evidence="2">
    <location>
        <begin position="127"/>
        <end position="181"/>
    </location>
</feature>
<protein>
    <submittedName>
        <fullName evidence="3">Protein-tyrosine phosphatase</fullName>
    </submittedName>
</protein>
<dbReference type="PROSITE" id="PS00383">
    <property type="entry name" value="TYR_PHOSPHATASE_1"/>
    <property type="match status" value="1"/>
</dbReference>
<dbReference type="GO" id="GO:0004721">
    <property type="term" value="F:phosphoprotein phosphatase activity"/>
    <property type="evidence" value="ECO:0007669"/>
    <property type="project" value="InterPro"/>
</dbReference>
<sequence>MKELTRPVNFRDLGGLKGKDGKKIRPFSILRSGELVRIPAEDKEILTGKYQLKTIVDLRGEKEYQESPDEKIEGTSYHNVDILQKIHETGADLGSLESVRDVHGANFHMKKLYEQMVLNEGAQRGFREFLDLLLKKEEGALLFHCFAGKDRTGLAAAITLTILGVGKEDILEDYLRTNEQRKEENSLLLGKLKEQNFSEEHCSIVEIALTVNAEFLETAYRAAEKQYGSFSQYISKALKVTKEEEEELQRRYLVEA</sequence>
<evidence type="ECO:0000313" key="4">
    <source>
        <dbReference type="Proteomes" id="UP000184386"/>
    </source>
</evidence>
<accession>A0A1M6YJK2</accession>
<dbReference type="EMBL" id="FRAC01000025">
    <property type="protein sequence ID" value="SHL18262.1"/>
    <property type="molecule type" value="Genomic_DNA"/>
</dbReference>
<reference evidence="3 4" key="1">
    <citation type="submission" date="2016-11" db="EMBL/GenBank/DDBJ databases">
        <authorList>
            <person name="Jaros S."/>
            <person name="Januszkiewicz K."/>
            <person name="Wedrychowicz H."/>
        </authorList>
    </citation>
    <scope>NUCLEOTIDE SEQUENCE [LARGE SCALE GENOMIC DNA]</scope>
    <source>
        <strain evidence="3 4">DSM 15929</strain>
    </source>
</reference>
<dbReference type="InterPro" id="IPR000387">
    <property type="entry name" value="Tyr_Pase_dom"/>
</dbReference>
<dbReference type="Gene3D" id="3.90.190.10">
    <property type="entry name" value="Protein tyrosine phosphatase superfamily"/>
    <property type="match status" value="1"/>
</dbReference>
<dbReference type="InterPro" id="IPR026893">
    <property type="entry name" value="Tyr/Ser_Pase_IphP-type"/>
</dbReference>
<dbReference type="Proteomes" id="UP000184386">
    <property type="component" value="Unassembled WGS sequence"/>
</dbReference>
<proteinExistence type="inferred from homology"/>
<dbReference type="InterPro" id="IPR016130">
    <property type="entry name" value="Tyr_Pase_AS"/>
</dbReference>
<dbReference type="PROSITE" id="PS50056">
    <property type="entry name" value="TYR_PHOSPHATASE_2"/>
    <property type="match status" value="1"/>
</dbReference>
<dbReference type="Pfam" id="PF13350">
    <property type="entry name" value="Y_phosphatase3"/>
    <property type="match status" value="1"/>
</dbReference>